<comment type="catalytic activity">
    <reaction evidence="10 11">
        <text>D-alanyl-D-alanine + UDP-N-acetyl-alpha-D-muramoyl-L-alanyl-gamma-D-glutamyl-meso-2,6-diaminopimelate + ATP = UDP-N-acetyl-alpha-D-muramoyl-L-alanyl-gamma-D-glutamyl-meso-2,6-diaminopimeloyl-D-alanyl-D-alanine + ADP + phosphate + H(+)</text>
        <dbReference type="Rhea" id="RHEA:28374"/>
        <dbReference type="ChEBI" id="CHEBI:15378"/>
        <dbReference type="ChEBI" id="CHEBI:30616"/>
        <dbReference type="ChEBI" id="CHEBI:43474"/>
        <dbReference type="ChEBI" id="CHEBI:57822"/>
        <dbReference type="ChEBI" id="CHEBI:61386"/>
        <dbReference type="ChEBI" id="CHEBI:83905"/>
        <dbReference type="ChEBI" id="CHEBI:456216"/>
        <dbReference type="EC" id="6.3.2.10"/>
    </reaction>
</comment>
<evidence type="ECO:0000256" key="6">
    <source>
        <dbReference type="ARBA" id="ARBA00022960"/>
    </source>
</evidence>
<evidence type="ECO:0000256" key="7">
    <source>
        <dbReference type="ARBA" id="ARBA00022984"/>
    </source>
</evidence>
<gene>
    <name evidence="10" type="primary">murF</name>
    <name evidence="15" type="ORF">MQE35_03905</name>
</gene>
<dbReference type="InterPro" id="IPR000713">
    <property type="entry name" value="Mur_ligase_N"/>
</dbReference>
<dbReference type="PANTHER" id="PTHR43024:SF1">
    <property type="entry name" value="UDP-N-ACETYLMURAMOYL-TRIPEPTIDE--D-ALANYL-D-ALANINE LIGASE"/>
    <property type="match status" value="1"/>
</dbReference>
<dbReference type="HAMAP" id="MF_02019">
    <property type="entry name" value="MurF"/>
    <property type="match status" value="1"/>
</dbReference>
<dbReference type="Pfam" id="PF01225">
    <property type="entry name" value="Mur_ligase"/>
    <property type="match status" value="1"/>
</dbReference>
<dbReference type="SUPFAM" id="SSF53244">
    <property type="entry name" value="MurD-like peptide ligases, peptide-binding domain"/>
    <property type="match status" value="1"/>
</dbReference>
<dbReference type="SUPFAM" id="SSF53623">
    <property type="entry name" value="MurD-like peptide ligases, catalytic domain"/>
    <property type="match status" value="1"/>
</dbReference>
<dbReference type="EMBL" id="CP094358">
    <property type="protein sequence ID" value="UOB18439.1"/>
    <property type="molecule type" value="Genomic_DNA"/>
</dbReference>
<keyword evidence="1 10" id="KW-0963">Cytoplasm</keyword>
<dbReference type="GO" id="GO:0008360">
    <property type="term" value="P:regulation of cell shape"/>
    <property type="evidence" value="ECO:0007669"/>
    <property type="project" value="UniProtKB-KW"/>
</dbReference>
<evidence type="ECO:0000256" key="1">
    <source>
        <dbReference type="ARBA" id="ARBA00022490"/>
    </source>
</evidence>
<dbReference type="KEGG" id="fbm:MQE35_03905"/>
<dbReference type="GO" id="GO:0051301">
    <property type="term" value="P:cell division"/>
    <property type="evidence" value="ECO:0007669"/>
    <property type="project" value="UniProtKB-KW"/>
</dbReference>
<dbReference type="Gene3D" id="3.90.190.20">
    <property type="entry name" value="Mur ligase, C-terminal domain"/>
    <property type="match status" value="1"/>
</dbReference>
<protein>
    <recommendedName>
        <fullName evidence="10 11">UDP-N-acetylmuramoyl-tripeptide--D-alanyl-D-alanine ligase</fullName>
        <ecNumber evidence="10 11">6.3.2.10</ecNumber>
    </recommendedName>
    <alternativeName>
        <fullName evidence="10">D-alanyl-D-alanine-adding enzyme</fullName>
    </alternativeName>
</protein>
<keyword evidence="5 10" id="KW-0067">ATP-binding</keyword>
<keyword evidence="16" id="KW-1185">Reference proteome</keyword>
<keyword evidence="6 10" id="KW-0133">Cell shape</keyword>
<accession>A0A9E6ZPD7</accession>
<reference evidence="15" key="1">
    <citation type="submission" date="2022-03" db="EMBL/GenBank/DDBJ databases">
        <title>Description of Abyssus ytuae gen. nov., sp. nov., a novel member of the family Flavobacteriaceae isolated from the sediment of Mariana Trench.</title>
        <authorList>
            <person name="Zhang J."/>
            <person name="Xu X."/>
        </authorList>
    </citation>
    <scope>NUCLEOTIDE SEQUENCE</scope>
    <source>
        <strain evidence="15">MT3330</strain>
    </source>
</reference>
<comment type="pathway">
    <text evidence="10 11">Cell wall biogenesis; peptidoglycan biosynthesis.</text>
</comment>
<dbReference type="GO" id="GO:0005737">
    <property type="term" value="C:cytoplasm"/>
    <property type="evidence" value="ECO:0007669"/>
    <property type="project" value="UniProtKB-SubCell"/>
</dbReference>
<proteinExistence type="inferred from homology"/>
<evidence type="ECO:0000256" key="2">
    <source>
        <dbReference type="ARBA" id="ARBA00022598"/>
    </source>
</evidence>
<dbReference type="Proteomes" id="UP000831290">
    <property type="component" value="Chromosome"/>
</dbReference>
<keyword evidence="4 10" id="KW-0547">Nucleotide-binding</keyword>
<evidence type="ECO:0000256" key="4">
    <source>
        <dbReference type="ARBA" id="ARBA00022741"/>
    </source>
</evidence>
<feature type="binding site" evidence="10">
    <location>
        <begin position="111"/>
        <end position="117"/>
    </location>
    <ligand>
        <name>ATP</name>
        <dbReference type="ChEBI" id="CHEBI:30616"/>
    </ligand>
</feature>
<dbReference type="Pfam" id="PF08245">
    <property type="entry name" value="Mur_ligase_M"/>
    <property type="match status" value="1"/>
</dbReference>
<dbReference type="Gene3D" id="3.40.1190.10">
    <property type="entry name" value="Mur-like, catalytic domain"/>
    <property type="match status" value="1"/>
</dbReference>
<dbReference type="InterPro" id="IPR004101">
    <property type="entry name" value="Mur_ligase_C"/>
</dbReference>
<keyword evidence="9 10" id="KW-0961">Cell wall biogenesis/degradation</keyword>
<feature type="domain" description="Mur ligase N-terminal catalytic" evidence="12">
    <location>
        <begin position="30"/>
        <end position="96"/>
    </location>
</feature>
<evidence type="ECO:0000256" key="9">
    <source>
        <dbReference type="ARBA" id="ARBA00023316"/>
    </source>
</evidence>
<sequence>MITIPLFEAAVAVGGRSNLQISPTDYIFHVTQRSQEVVEGTLFVALKGKRADGHDYVKEAEQKGAVAAVVEKEVSNVKIPQIVVPSTEEALGNLGRLWRCRLNIPVVAVTGSVGKTTTKELIAHILEVKYKTHKSRKNYNNQLGVPIELLRLEKGHECSVVEFGMRALNEISYLSKMARPSFAAITNIGMSHIEILKTRENIAKAKGEIFQGMDFGGVVVLNRDDDYYELLKELANCKVISFGESKEADIRISDIQLSEKAHPSFRINGLPITMLNCVGKHHAFNSAIAFAIAMEMGIDQEDIIKQISTFSPPEKRGVVSFLNNGALILDSTYNAAPDSIKASLYTISELTRRGKRTVAVIGEMLELGSHSKEAHSHIGKVISELKGGIDFLVTVGEYAEYIGKESKIENRKHFGNSTLAANFLVDNVESNDIILLQASNSVSLDVVVNALENKFGVQGKDKKYHKEVIH</sequence>
<dbReference type="InterPro" id="IPR005863">
    <property type="entry name" value="UDP-N-AcMur_synth"/>
</dbReference>
<dbReference type="SUPFAM" id="SSF63418">
    <property type="entry name" value="MurE/MurF N-terminal domain"/>
    <property type="match status" value="1"/>
</dbReference>
<keyword evidence="2 10" id="KW-0436">Ligase</keyword>
<comment type="subcellular location">
    <subcellularLocation>
        <location evidence="10 11">Cytoplasm</location>
    </subcellularLocation>
</comment>
<evidence type="ECO:0000256" key="3">
    <source>
        <dbReference type="ARBA" id="ARBA00022618"/>
    </source>
</evidence>
<evidence type="ECO:0000256" key="5">
    <source>
        <dbReference type="ARBA" id="ARBA00022840"/>
    </source>
</evidence>
<feature type="domain" description="Mur ligase C-terminal" evidence="13">
    <location>
        <begin position="324"/>
        <end position="439"/>
    </location>
</feature>
<dbReference type="GO" id="GO:0005524">
    <property type="term" value="F:ATP binding"/>
    <property type="evidence" value="ECO:0007669"/>
    <property type="project" value="UniProtKB-UniRule"/>
</dbReference>
<evidence type="ECO:0000259" key="12">
    <source>
        <dbReference type="Pfam" id="PF01225"/>
    </source>
</evidence>
<dbReference type="InterPro" id="IPR036565">
    <property type="entry name" value="Mur-like_cat_sf"/>
</dbReference>
<evidence type="ECO:0000256" key="11">
    <source>
        <dbReference type="RuleBase" id="RU004136"/>
    </source>
</evidence>
<feature type="domain" description="Mur ligase central" evidence="14">
    <location>
        <begin position="109"/>
        <end position="293"/>
    </location>
</feature>
<dbReference type="GO" id="GO:0009252">
    <property type="term" value="P:peptidoglycan biosynthetic process"/>
    <property type="evidence" value="ECO:0007669"/>
    <property type="project" value="UniProtKB-UniRule"/>
</dbReference>
<dbReference type="GO" id="GO:0047480">
    <property type="term" value="F:UDP-N-acetylmuramoyl-tripeptide-D-alanyl-D-alanine ligase activity"/>
    <property type="evidence" value="ECO:0007669"/>
    <property type="project" value="UniProtKB-UniRule"/>
</dbReference>
<evidence type="ECO:0000313" key="16">
    <source>
        <dbReference type="Proteomes" id="UP000831290"/>
    </source>
</evidence>
<dbReference type="InterPro" id="IPR036615">
    <property type="entry name" value="Mur_ligase_C_dom_sf"/>
</dbReference>
<evidence type="ECO:0000313" key="15">
    <source>
        <dbReference type="EMBL" id="UOB18439.1"/>
    </source>
</evidence>
<comment type="similarity">
    <text evidence="10">Belongs to the MurCDEF family. MurF subfamily.</text>
</comment>
<organism evidence="15 16">
    <name type="scientific">Abyssalbus ytuae</name>
    <dbReference type="NCBI Taxonomy" id="2926907"/>
    <lineage>
        <taxon>Bacteria</taxon>
        <taxon>Pseudomonadati</taxon>
        <taxon>Bacteroidota</taxon>
        <taxon>Flavobacteriia</taxon>
        <taxon>Flavobacteriales</taxon>
        <taxon>Flavobacteriaceae</taxon>
        <taxon>Abyssalbus</taxon>
    </lineage>
</organism>
<dbReference type="InterPro" id="IPR035911">
    <property type="entry name" value="MurE/MurF_N"/>
</dbReference>
<evidence type="ECO:0000256" key="10">
    <source>
        <dbReference type="HAMAP-Rule" id="MF_02019"/>
    </source>
</evidence>
<evidence type="ECO:0000259" key="14">
    <source>
        <dbReference type="Pfam" id="PF08245"/>
    </source>
</evidence>
<evidence type="ECO:0000256" key="8">
    <source>
        <dbReference type="ARBA" id="ARBA00023306"/>
    </source>
</evidence>
<name>A0A9E6ZPD7_9FLAO</name>
<dbReference type="GO" id="GO:0071555">
    <property type="term" value="P:cell wall organization"/>
    <property type="evidence" value="ECO:0007669"/>
    <property type="project" value="UniProtKB-KW"/>
</dbReference>
<dbReference type="EC" id="6.3.2.10" evidence="10 11"/>
<dbReference type="RefSeq" id="WP_255844664.1">
    <property type="nucleotide sequence ID" value="NZ_CP094358.1"/>
</dbReference>
<dbReference type="AlphaFoldDB" id="A0A9E6ZPD7"/>
<keyword evidence="3 10" id="KW-0132">Cell division</keyword>
<dbReference type="InterPro" id="IPR013221">
    <property type="entry name" value="Mur_ligase_cen"/>
</dbReference>
<dbReference type="InterPro" id="IPR051046">
    <property type="entry name" value="MurCDEF_CellWall_CoF430Synth"/>
</dbReference>
<keyword evidence="7 10" id="KW-0573">Peptidoglycan synthesis</keyword>
<keyword evidence="8 10" id="KW-0131">Cell cycle</keyword>
<dbReference type="Pfam" id="PF02875">
    <property type="entry name" value="Mur_ligase_C"/>
    <property type="match status" value="1"/>
</dbReference>
<dbReference type="NCBIfam" id="TIGR01143">
    <property type="entry name" value="murF"/>
    <property type="match status" value="1"/>
</dbReference>
<comment type="function">
    <text evidence="10 11">Involved in cell wall formation. Catalyzes the final step in the synthesis of UDP-N-acetylmuramoyl-pentapeptide, the precursor of murein.</text>
</comment>
<dbReference type="Gene3D" id="3.40.1390.10">
    <property type="entry name" value="MurE/MurF, N-terminal domain"/>
    <property type="match status" value="1"/>
</dbReference>
<evidence type="ECO:0000259" key="13">
    <source>
        <dbReference type="Pfam" id="PF02875"/>
    </source>
</evidence>
<dbReference type="PANTHER" id="PTHR43024">
    <property type="entry name" value="UDP-N-ACETYLMURAMOYL-TRIPEPTIDE--D-ALANYL-D-ALANINE LIGASE"/>
    <property type="match status" value="1"/>
</dbReference>